<feature type="domain" description="Glycosyltransferase subfamily 4-like N-terminal" evidence="2">
    <location>
        <begin position="454"/>
        <end position="623"/>
    </location>
</feature>
<name>A0A328FIW5_9BACT</name>
<reference evidence="3 6" key="2">
    <citation type="submission" date="2019-02" db="EMBL/GenBank/DDBJ databases">
        <title>Complete genome sequence of Desulfobacter hydrogenophilus AcRS1.</title>
        <authorList>
            <person name="Marietou A."/>
            <person name="Lund M.B."/>
            <person name="Marshall I.P.G."/>
            <person name="Schreiber L."/>
            <person name="Jorgensen B."/>
        </authorList>
    </citation>
    <scope>NUCLEOTIDE SEQUENCE [LARGE SCALE GENOMIC DNA]</scope>
    <source>
        <strain evidence="3 6">AcRS1</strain>
    </source>
</reference>
<sequence>MMKIDLHVHSKFSKRPSQWVLQKISCPESFTDPMLVYNTAKAKGMSLVTISDHNTIEGALEIAHLPDTYISEEITSYFPEDGCKMHVLAQNITEAQHDEVQKIRTNIFDLVAYLNDENIINIIAHPLYSVNDRLTINHFEQMLLLFKNFELNGARNERQNQILTQVLRKLTPMDIERLSNLYDYQPLFDTPWKKNLTGGSDDHSGLNIARTFTAVDNATNLDAFMAGILNGKSRAVSDPSTPQTMAHNLYGIAYQFYANRFNLGRHTGKDQLLKFLDQSLMPVSRVDNGIMSRFYSFLSKRKNCRDNTKSASMKNLIRKETERLFAENPDLMNIARAQSKKIRLGASLEKQEQHREKLWFDFVNQLSNKVLSHTGDLLLGQASGANLFNIFQTIGSVGGLYSLLAPYFVAFVHFAKDNEINTAVLNRFAGYRNGMKTPKSKVKLGHFTDTFYDVNGVAQTLQQQVQAALKNDKHLTIITCDAQAEQTGDGVKNFTPMGVYEIPEYTEQKMYYPPFLEMLNYCYHQGFTHIHSATPGPIGLAALAIAKLLKRPLTATYHTQFPQYAQYLTGDDFIEGLTWKFMIWYYDQMDQIYVSSQNSFDELTERGIKAEKIRIMPRGINTEIFHPSKHCDILTSNFGVNEDALKFLYVGRVSKEKNLPLLVDAFKTLCTTSNKVHLTVVGDGPYADEMKSMLKDYPVTFTGYLSGEPLCRVYASADLFVFPSTTDTFGNVVLEAQASGLPVIVSDLGGPCENMLDRETGIIVKSDDGTALLSAMQELIIKPGLRSQMSQRAREYMEDRSFENAFIQSWKFYKKMDTPASVEKFSKAV</sequence>
<dbReference type="Pfam" id="PF00534">
    <property type="entry name" value="Glycos_transf_1"/>
    <property type="match status" value="1"/>
</dbReference>
<organism evidence="4 5">
    <name type="scientific">Desulfobacter hydrogenophilus</name>
    <dbReference type="NCBI Taxonomy" id="2291"/>
    <lineage>
        <taxon>Bacteria</taxon>
        <taxon>Pseudomonadati</taxon>
        <taxon>Thermodesulfobacteriota</taxon>
        <taxon>Desulfobacteria</taxon>
        <taxon>Desulfobacterales</taxon>
        <taxon>Desulfobacteraceae</taxon>
        <taxon>Desulfobacter</taxon>
    </lineage>
</organism>
<gene>
    <name evidence="4" type="ORF">DO021_06450</name>
    <name evidence="3" type="ORF">EYB58_15605</name>
</gene>
<evidence type="ECO:0000313" key="4">
    <source>
        <dbReference type="EMBL" id="RAM02855.1"/>
    </source>
</evidence>
<accession>A0A328FIW5</accession>
<dbReference type="RefSeq" id="WP_111954884.1">
    <property type="nucleotide sequence ID" value="NZ_CP036313.1"/>
</dbReference>
<evidence type="ECO:0000313" key="6">
    <source>
        <dbReference type="Proteomes" id="UP000293902"/>
    </source>
</evidence>
<dbReference type="Gene3D" id="3.40.50.2000">
    <property type="entry name" value="Glycogen Phosphorylase B"/>
    <property type="match status" value="2"/>
</dbReference>
<evidence type="ECO:0000259" key="1">
    <source>
        <dbReference type="Pfam" id="PF00534"/>
    </source>
</evidence>
<dbReference type="InterPro" id="IPR016195">
    <property type="entry name" value="Pol/histidinol_Pase-like"/>
</dbReference>
<dbReference type="SUPFAM" id="SSF53756">
    <property type="entry name" value="UDP-Glycosyltransferase/glycogen phosphorylase"/>
    <property type="match status" value="1"/>
</dbReference>
<evidence type="ECO:0000313" key="3">
    <source>
        <dbReference type="EMBL" id="QBH14213.1"/>
    </source>
</evidence>
<dbReference type="PANTHER" id="PTHR45947">
    <property type="entry name" value="SULFOQUINOVOSYL TRANSFERASE SQD2"/>
    <property type="match status" value="1"/>
</dbReference>
<dbReference type="PANTHER" id="PTHR45947:SF3">
    <property type="entry name" value="SULFOQUINOVOSYL TRANSFERASE SQD2"/>
    <property type="match status" value="1"/>
</dbReference>
<protein>
    <submittedName>
        <fullName evidence="4">Glycosyl transferase</fullName>
    </submittedName>
    <submittedName>
        <fullName evidence="3">Glycosyltransferase</fullName>
    </submittedName>
</protein>
<dbReference type="InterPro" id="IPR001296">
    <property type="entry name" value="Glyco_trans_1"/>
</dbReference>
<dbReference type="AlphaFoldDB" id="A0A328FIW5"/>
<dbReference type="EMBL" id="QLNI01000010">
    <property type="protein sequence ID" value="RAM02855.1"/>
    <property type="molecule type" value="Genomic_DNA"/>
</dbReference>
<dbReference type="Pfam" id="PF13439">
    <property type="entry name" value="Glyco_transf_4"/>
    <property type="match status" value="1"/>
</dbReference>
<dbReference type="Gene3D" id="3.20.20.140">
    <property type="entry name" value="Metal-dependent hydrolases"/>
    <property type="match status" value="1"/>
</dbReference>
<dbReference type="OrthoDB" id="9802525at2"/>
<dbReference type="InterPro" id="IPR050194">
    <property type="entry name" value="Glycosyltransferase_grp1"/>
</dbReference>
<feature type="domain" description="Glycosyl transferase family 1" evidence="1">
    <location>
        <begin position="639"/>
        <end position="795"/>
    </location>
</feature>
<keyword evidence="4" id="KW-0808">Transferase</keyword>
<dbReference type="GO" id="GO:0016758">
    <property type="term" value="F:hexosyltransferase activity"/>
    <property type="evidence" value="ECO:0007669"/>
    <property type="project" value="TreeGrafter"/>
</dbReference>
<dbReference type="EMBL" id="CP036313">
    <property type="protein sequence ID" value="QBH14213.1"/>
    <property type="molecule type" value="Genomic_DNA"/>
</dbReference>
<proteinExistence type="predicted"/>
<evidence type="ECO:0000259" key="2">
    <source>
        <dbReference type="Pfam" id="PF13439"/>
    </source>
</evidence>
<evidence type="ECO:0000313" key="5">
    <source>
        <dbReference type="Proteomes" id="UP000248798"/>
    </source>
</evidence>
<dbReference type="CDD" id="cd03814">
    <property type="entry name" value="GT4-like"/>
    <property type="match status" value="1"/>
</dbReference>
<dbReference type="Proteomes" id="UP000293902">
    <property type="component" value="Chromosome"/>
</dbReference>
<dbReference type="InterPro" id="IPR028098">
    <property type="entry name" value="Glyco_trans_4-like_N"/>
</dbReference>
<dbReference type="CDD" id="cd07432">
    <property type="entry name" value="PHP_HisPPase"/>
    <property type="match status" value="1"/>
</dbReference>
<dbReference type="SUPFAM" id="SSF89550">
    <property type="entry name" value="PHP domain-like"/>
    <property type="match status" value="1"/>
</dbReference>
<dbReference type="Proteomes" id="UP000248798">
    <property type="component" value="Unassembled WGS sequence"/>
</dbReference>
<reference evidence="4 5" key="1">
    <citation type="submission" date="2018-06" db="EMBL/GenBank/DDBJ databases">
        <title>Complete Genome Sequence of Desulfobacter hydrogenophilus (DSM3380).</title>
        <authorList>
            <person name="Marietou A."/>
            <person name="Schreiber L."/>
            <person name="Marshall I."/>
            <person name="Jorgensen B."/>
        </authorList>
    </citation>
    <scope>NUCLEOTIDE SEQUENCE [LARGE SCALE GENOMIC DNA]</scope>
    <source>
        <strain evidence="4 5">DSM 3380</strain>
    </source>
</reference>
<keyword evidence="6" id="KW-1185">Reference proteome</keyword>